<reference evidence="2" key="1">
    <citation type="submission" date="2019-10" db="EMBL/GenBank/DDBJ databases">
        <title>The sequence and de novo assembly of the wild yak genome.</title>
        <authorList>
            <person name="Liu Y."/>
        </authorList>
    </citation>
    <scope>NUCLEOTIDE SEQUENCE [LARGE SCALE GENOMIC DNA]</scope>
    <source>
        <strain evidence="2">WY2019</strain>
    </source>
</reference>
<evidence type="ECO:0000313" key="2">
    <source>
        <dbReference type="EMBL" id="MXQ89759.1"/>
    </source>
</evidence>
<protein>
    <submittedName>
        <fullName evidence="2">Uncharacterized protein</fullName>
    </submittedName>
</protein>
<evidence type="ECO:0000313" key="3">
    <source>
        <dbReference type="Proteomes" id="UP000322234"/>
    </source>
</evidence>
<sequence>MRMRRETSVSCGGGEWQQQDPRASRATGDVDSTLNVTELQPEGMKLSFPAAVWRTDSRRADRDKVCNVPC</sequence>
<evidence type="ECO:0000256" key="1">
    <source>
        <dbReference type="SAM" id="MobiDB-lite"/>
    </source>
</evidence>
<comment type="caution">
    <text evidence="2">The sequence shown here is derived from an EMBL/GenBank/DDBJ whole genome shotgun (WGS) entry which is preliminary data.</text>
</comment>
<name>A0A6B0RHZ0_9CETA</name>
<feature type="region of interest" description="Disordered" evidence="1">
    <location>
        <begin position="1"/>
        <end position="30"/>
    </location>
</feature>
<keyword evidence="3" id="KW-1185">Reference proteome</keyword>
<accession>A0A6B0RHZ0</accession>
<proteinExistence type="predicted"/>
<dbReference type="EMBL" id="VBQZ03000058">
    <property type="protein sequence ID" value="MXQ89759.1"/>
    <property type="molecule type" value="Genomic_DNA"/>
</dbReference>
<organism evidence="2 3">
    <name type="scientific">Bos mutus</name>
    <name type="common">wild yak</name>
    <dbReference type="NCBI Taxonomy" id="72004"/>
    <lineage>
        <taxon>Eukaryota</taxon>
        <taxon>Metazoa</taxon>
        <taxon>Chordata</taxon>
        <taxon>Craniata</taxon>
        <taxon>Vertebrata</taxon>
        <taxon>Euteleostomi</taxon>
        <taxon>Mammalia</taxon>
        <taxon>Eutheria</taxon>
        <taxon>Laurasiatheria</taxon>
        <taxon>Artiodactyla</taxon>
        <taxon>Ruminantia</taxon>
        <taxon>Pecora</taxon>
        <taxon>Bovidae</taxon>
        <taxon>Bovinae</taxon>
        <taxon>Bos</taxon>
    </lineage>
</organism>
<dbReference type="Proteomes" id="UP000322234">
    <property type="component" value="Unassembled WGS sequence"/>
</dbReference>
<gene>
    <name evidence="2" type="ORF">E5288_WYG011573</name>
</gene>
<dbReference type="AlphaFoldDB" id="A0A6B0RHZ0"/>